<evidence type="ECO:0000313" key="6">
    <source>
        <dbReference type="EMBL" id="NIJ09275.1"/>
    </source>
</evidence>
<dbReference type="Proteomes" id="UP000727456">
    <property type="component" value="Unassembled WGS sequence"/>
</dbReference>
<name>A0ABX0TXW8_9SPHN</name>
<comment type="caution">
    <text evidence="6">The sequence shown here is derived from an EMBL/GenBank/DDBJ whole genome shotgun (WGS) entry which is preliminary data.</text>
</comment>
<proteinExistence type="predicted"/>
<protein>
    <submittedName>
        <fullName evidence="6">AcrR family transcriptional regulator</fullName>
    </submittedName>
</protein>
<dbReference type="SUPFAM" id="SSF46689">
    <property type="entry name" value="Homeodomain-like"/>
    <property type="match status" value="1"/>
</dbReference>
<evidence type="ECO:0000259" key="5">
    <source>
        <dbReference type="PROSITE" id="PS50977"/>
    </source>
</evidence>
<accession>A0ABX0TXW8</accession>
<evidence type="ECO:0000313" key="7">
    <source>
        <dbReference type="Proteomes" id="UP000727456"/>
    </source>
</evidence>
<dbReference type="InterPro" id="IPR009057">
    <property type="entry name" value="Homeodomain-like_sf"/>
</dbReference>
<evidence type="ECO:0000256" key="1">
    <source>
        <dbReference type="ARBA" id="ARBA00023015"/>
    </source>
</evidence>
<gene>
    <name evidence="6" type="ORF">FHS31_002907</name>
</gene>
<dbReference type="PANTHER" id="PTHR30055:SF234">
    <property type="entry name" value="HTH-TYPE TRANSCRIPTIONAL REGULATOR BETI"/>
    <property type="match status" value="1"/>
</dbReference>
<evidence type="ECO:0000256" key="2">
    <source>
        <dbReference type="ARBA" id="ARBA00023125"/>
    </source>
</evidence>
<dbReference type="RefSeq" id="WP_167074733.1">
    <property type="nucleotide sequence ID" value="NZ_JAAOZC010000009.1"/>
</dbReference>
<dbReference type="PROSITE" id="PS50977">
    <property type="entry name" value="HTH_TETR_2"/>
    <property type="match status" value="1"/>
</dbReference>
<sequence>MIDAAVDIFGRQGFEGTSTRDIAAAAAVNTPAIQYYFGNKMGLYSACLDQLTGKVWRRIGPAVQACQSGLQAGATLEEIIFLLNDVQSCLIDAFFSDDEGAAIRRLLAWEDVEHDEMASVDFMKARIGLPIFQTFYMAVERVAATPMKPIEMEMHALSLMGISMIFHFNQSRVMDMLSWSTLDDGLLLSLKAVAQKQLAYAIVGLSRPDEEIDSHKH</sequence>
<keyword evidence="7" id="KW-1185">Reference proteome</keyword>
<keyword evidence="2 4" id="KW-0238">DNA-binding</keyword>
<evidence type="ECO:0000256" key="4">
    <source>
        <dbReference type="PROSITE-ProRule" id="PRU00335"/>
    </source>
</evidence>
<organism evidence="6 7">
    <name type="scientific">Sphingomonas vulcanisoli</name>
    <dbReference type="NCBI Taxonomy" id="1658060"/>
    <lineage>
        <taxon>Bacteria</taxon>
        <taxon>Pseudomonadati</taxon>
        <taxon>Pseudomonadota</taxon>
        <taxon>Alphaproteobacteria</taxon>
        <taxon>Sphingomonadales</taxon>
        <taxon>Sphingomonadaceae</taxon>
        <taxon>Sphingomonas</taxon>
    </lineage>
</organism>
<reference evidence="6 7" key="1">
    <citation type="submission" date="2020-03" db="EMBL/GenBank/DDBJ databases">
        <title>Genomic Encyclopedia of Type Strains, Phase III (KMG-III): the genomes of soil and plant-associated and newly described type strains.</title>
        <authorList>
            <person name="Whitman W."/>
        </authorList>
    </citation>
    <scope>NUCLEOTIDE SEQUENCE [LARGE SCALE GENOMIC DNA]</scope>
    <source>
        <strain evidence="6 7">CECT 8804</strain>
    </source>
</reference>
<evidence type="ECO:0000256" key="3">
    <source>
        <dbReference type="ARBA" id="ARBA00023163"/>
    </source>
</evidence>
<dbReference type="Pfam" id="PF00440">
    <property type="entry name" value="TetR_N"/>
    <property type="match status" value="1"/>
</dbReference>
<dbReference type="EMBL" id="JAAOZC010000009">
    <property type="protein sequence ID" value="NIJ09275.1"/>
    <property type="molecule type" value="Genomic_DNA"/>
</dbReference>
<dbReference type="Gene3D" id="1.10.357.10">
    <property type="entry name" value="Tetracycline Repressor, domain 2"/>
    <property type="match status" value="1"/>
</dbReference>
<dbReference type="Gene3D" id="1.10.10.60">
    <property type="entry name" value="Homeodomain-like"/>
    <property type="match status" value="1"/>
</dbReference>
<dbReference type="InterPro" id="IPR050109">
    <property type="entry name" value="HTH-type_TetR-like_transc_reg"/>
</dbReference>
<keyword evidence="3" id="KW-0804">Transcription</keyword>
<feature type="domain" description="HTH tetR-type" evidence="5">
    <location>
        <begin position="1"/>
        <end position="55"/>
    </location>
</feature>
<keyword evidence="1" id="KW-0805">Transcription regulation</keyword>
<dbReference type="PANTHER" id="PTHR30055">
    <property type="entry name" value="HTH-TYPE TRANSCRIPTIONAL REGULATOR RUTR"/>
    <property type="match status" value="1"/>
</dbReference>
<dbReference type="InterPro" id="IPR001647">
    <property type="entry name" value="HTH_TetR"/>
</dbReference>
<feature type="DNA-binding region" description="H-T-H motif" evidence="4">
    <location>
        <begin position="18"/>
        <end position="37"/>
    </location>
</feature>
<dbReference type="PRINTS" id="PR00455">
    <property type="entry name" value="HTHTETR"/>
</dbReference>